<keyword evidence="12" id="KW-0732">Signal</keyword>
<dbReference type="AlphaFoldDB" id="A0A1I4P1N3"/>
<dbReference type="STRING" id="758825.SAMN02982985_03199"/>
<evidence type="ECO:0000256" key="1">
    <source>
        <dbReference type="ARBA" id="ARBA00004571"/>
    </source>
</evidence>
<evidence type="ECO:0000259" key="14">
    <source>
        <dbReference type="Pfam" id="PF07715"/>
    </source>
</evidence>
<dbReference type="Pfam" id="PF07715">
    <property type="entry name" value="Plug"/>
    <property type="match status" value="1"/>
</dbReference>
<evidence type="ECO:0000256" key="11">
    <source>
        <dbReference type="RuleBase" id="RU003357"/>
    </source>
</evidence>
<evidence type="ECO:0000256" key="4">
    <source>
        <dbReference type="ARBA" id="ARBA00022452"/>
    </source>
</evidence>
<evidence type="ECO:0000259" key="13">
    <source>
        <dbReference type="Pfam" id="PF00593"/>
    </source>
</evidence>
<reference evidence="15 16" key="1">
    <citation type="submission" date="2016-10" db="EMBL/GenBank/DDBJ databases">
        <authorList>
            <person name="de Groot N.N."/>
        </authorList>
    </citation>
    <scope>NUCLEOTIDE SEQUENCE [LARGE SCALE GENOMIC DNA]</scope>
    <source>
        <strain evidence="15 16">ATCC 43154</strain>
    </source>
</reference>
<evidence type="ECO:0000256" key="8">
    <source>
        <dbReference type="ARBA" id="ARBA00023170"/>
    </source>
</evidence>
<sequence>MFQEKICLRWVKLALSLLAAQAVAPVQAQEQLEAAKPAARMERVEITGSNIKRIAQEGVSPMTLISKEDIQRSGATSVLDVLRNLPSVGGNGRDFGGGNDFRNGASTATLRGMPTLILLNGNRLPVSGSDDSNGFTSVDLNMLPLAAIERIEVLKDGASAIYGTDAVGGVINFIMRQNYQGVDLNASYGATTLGGGDVRKLSVAGGFGDRATQKFNLTYAAMYEDTKRIKGTERDWANHIDFGARGGLQYANVYGAHGTDAGTLSIGGNRFADPECLAGSKLPYPSGAEWFPSPTRNGCLSATAEFTDLVKPSRRLGATAALNWDIAPELTLFANAFFTSFDKRIVGQSSWLQNRARNNLVIPASNPFNTYGKPVTVRRDFPVYEGGIKTKVDNLWLLTGLKGELGGWDWSATLSHGEESGRSDTLGAYKLEELNKAVDEGRFNPFGVNRNSDALIRELSGEMYVKTRSKSDSVKAQASTEFGELPGGKIGVSLGSELRRNSLAYTPSQDWQQGLLGQYAVLPPISGSERLSAVYAELNLPLLKTLEAQAALRHDKYELAGGTTNPKLGLKWAPSKALMLRANYSTGMVAPSLPQRFSEGRDSFLPTKDPHRCVEGDVYFDSYCTRYVKASNVGTKHLQPEKSTQYNLGFVIEPLKDLTFGLSYYDIKWKNKIDVLDNTTVLDNEDGAYQAHVVRDAVTPDDIAAYAALSAADRARLGPLRGELANIKTGWVNRFQTHTSGVDLDASYTFRSNTLGRIKVFGEANYTLRYDTVLLADNVYINCANNTSCDAGEYGKPRLLANVGVNWDRGPWSGTGIVKYVAGTRVDRAPSTVHNQWYDFYAKGARIPAIATMDASLAYAGFKNMVVRGGANNVFNRDPAFDPASSLGYNDNWGDPRGRYVYASLNYSFK</sequence>
<keyword evidence="6 11" id="KW-0798">TonB box</keyword>
<evidence type="ECO:0000256" key="7">
    <source>
        <dbReference type="ARBA" id="ARBA00023136"/>
    </source>
</evidence>
<dbReference type="Proteomes" id="UP000199470">
    <property type="component" value="Unassembled WGS sequence"/>
</dbReference>
<keyword evidence="5 10" id="KW-0812">Transmembrane</keyword>
<dbReference type="PANTHER" id="PTHR47234">
    <property type="match status" value="1"/>
</dbReference>
<dbReference type="PANTHER" id="PTHR47234:SF2">
    <property type="entry name" value="TONB-DEPENDENT RECEPTOR"/>
    <property type="match status" value="1"/>
</dbReference>
<dbReference type="InterPro" id="IPR039426">
    <property type="entry name" value="TonB-dep_rcpt-like"/>
</dbReference>
<evidence type="ECO:0000256" key="9">
    <source>
        <dbReference type="ARBA" id="ARBA00023237"/>
    </source>
</evidence>
<keyword evidence="16" id="KW-1185">Reference proteome</keyword>
<evidence type="ECO:0000313" key="16">
    <source>
        <dbReference type="Proteomes" id="UP000199470"/>
    </source>
</evidence>
<dbReference type="CDD" id="cd01347">
    <property type="entry name" value="ligand_gated_channel"/>
    <property type="match status" value="1"/>
</dbReference>
<dbReference type="EMBL" id="FOTW01000015">
    <property type="protein sequence ID" value="SFM21450.1"/>
    <property type="molecule type" value="Genomic_DNA"/>
</dbReference>
<comment type="similarity">
    <text evidence="2 10 11">Belongs to the TonB-dependent receptor family.</text>
</comment>
<evidence type="ECO:0000313" key="15">
    <source>
        <dbReference type="EMBL" id="SFM21450.1"/>
    </source>
</evidence>
<feature type="domain" description="TonB-dependent receptor-like beta-barrel" evidence="13">
    <location>
        <begin position="358"/>
        <end position="874"/>
    </location>
</feature>
<organism evidence="15 16">
    <name type="scientific">Rugamonas rubra</name>
    <dbReference type="NCBI Taxonomy" id="758825"/>
    <lineage>
        <taxon>Bacteria</taxon>
        <taxon>Pseudomonadati</taxon>
        <taxon>Pseudomonadota</taxon>
        <taxon>Betaproteobacteria</taxon>
        <taxon>Burkholderiales</taxon>
        <taxon>Oxalobacteraceae</taxon>
        <taxon>Telluria group</taxon>
        <taxon>Rugamonas</taxon>
    </lineage>
</organism>
<dbReference type="Gene3D" id="2.170.130.10">
    <property type="entry name" value="TonB-dependent receptor, plug domain"/>
    <property type="match status" value="1"/>
</dbReference>
<feature type="domain" description="TonB-dependent receptor plug" evidence="14">
    <location>
        <begin position="59"/>
        <end position="170"/>
    </location>
</feature>
<dbReference type="PROSITE" id="PS52016">
    <property type="entry name" value="TONB_DEPENDENT_REC_3"/>
    <property type="match status" value="1"/>
</dbReference>
<dbReference type="RefSeq" id="WP_093388696.1">
    <property type="nucleotide sequence ID" value="NZ_FOTW01000015.1"/>
</dbReference>
<dbReference type="SUPFAM" id="SSF56935">
    <property type="entry name" value="Porins"/>
    <property type="match status" value="1"/>
</dbReference>
<dbReference type="Pfam" id="PF00593">
    <property type="entry name" value="TonB_dep_Rec_b-barrel"/>
    <property type="match status" value="1"/>
</dbReference>
<dbReference type="GO" id="GO:0009279">
    <property type="term" value="C:cell outer membrane"/>
    <property type="evidence" value="ECO:0007669"/>
    <property type="project" value="UniProtKB-SubCell"/>
</dbReference>
<gene>
    <name evidence="15" type="ORF">SAMN02982985_03199</name>
</gene>
<keyword evidence="7 10" id="KW-0472">Membrane</keyword>
<feature type="signal peptide" evidence="12">
    <location>
        <begin position="1"/>
        <end position="28"/>
    </location>
</feature>
<accession>A0A1I4P1N3</accession>
<protein>
    <submittedName>
        <fullName evidence="15">Iron complex outermembrane recepter protein</fullName>
    </submittedName>
</protein>
<dbReference type="InterPro" id="IPR037066">
    <property type="entry name" value="Plug_dom_sf"/>
</dbReference>
<evidence type="ECO:0000256" key="10">
    <source>
        <dbReference type="PROSITE-ProRule" id="PRU01360"/>
    </source>
</evidence>
<keyword evidence="8" id="KW-0675">Receptor</keyword>
<dbReference type="InterPro" id="IPR000531">
    <property type="entry name" value="Beta-barrel_TonB"/>
</dbReference>
<proteinExistence type="inferred from homology"/>
<evidence type="ECO:0000256" key="2">
    <source>
        <dbReference type="ARBA" id="ARBA00009810"/>
    </source>
</evidence>
<dbReference type="OrthoDB" id="8530571at2"/>
<feature type="chain" id="PRO_5011544130" evidence="12">
    <location>
        <begin position="29"/>
        <end position="910"/>
    </location>
</feature>
<evidence type="ECO:0000256" key="3">
    <source>
        <dbReference type="ARBA" id="ARBA00022448"/>
    </source>
</evidence>
<dbReference type="InterPro" id="IPR036942">
    <property type="entry name" value="Beta-barrel_TonB_sf"/>
</dbReference>
<evidence type="ECO:0000256" key="12">
    <source>
        <dbReference type="SAM" id="SignalP"/>
    </source>
</evidence>
<keyword evidence="4 10" id="KW-1134">Transmembrane beta strand</keyword>
<evidence type="ECO:0000256" key="6">
    <source>
        <dbReference type="ARBA" id="ARBA00023077"/>
    </source>
</evidence>
<dbReference type="InterPro" id="IPR012910">
    <property type="entry name" value="Plug_dom"/>
</dbReference>
<comment type="subcellular location">
    <subcellularLocation>
        <location evidence="1 10">Cell outer membrane</location>
        <topology evidence="1 10">Multi-pass membrane protein</topology>
    </subcellularLocation>
</comment>
<keyword evidence="3 10" id="KW-0813">Transport</keyword>
<keyword evidence="9 10" id="KW-0998">Cell outer membrane</keyword>
<dbReference type="Gene3D" id="2.40.170.20">
    <property type="entry name" value="TonB-dependent receptor, beta-barrel domain"/>
    <property type="match status" value="1"/>
</dbReference>
<evidence type="ECO:0000256" key="5">
    <source>
        <dbReference type="ARBA" id="ARBA00022692"/>
    </source>
</evidence>
<name>A0A1I4P1N3_9BURK</name>